<evidence type="ECO:0000313" key="3">
    <source>
        <dbReference type="Proteomes" id="UP000034913"/>
    </source>
</evidence>
<dbReference type="SMART" id="SM00842">
    <property type="entry name" value="FtsA"/>
    <property type="match status" value="1"/>
</dbReference>
<dbReference type="Proteomes" id="UP000034913">
    <property type="component" value="Unassembled WGS sequence"/>
</dbReference>
<feature type="domain" description="SHS2" evidence="1">
    <location>
        <begin position="13"/>
        <end position="215"/>
    </location>
</feature>
<dbReference type="InterPro" id="IPR003494">
    <property type="entry name" value="SHS2_FtsA"/>
</dbReference>
<keyword evidence="2" id="KW-0131">Cell cycle</keyword>
<protein>
    <submittedName>
        <fullName evidence="2">Cell division protein (Septum formation)</fullName>
    </submittedName>
</protein>
<keyword evidence="2" id="KW-0132">Cell division</keyword>
<gene>
    <name evidence="2" type="ORF">VF00_C0001G0098</name>
</gene>
<dbReference type="EMBL" id="LCRB01000001">
    <property type="protein sequence ID" value="KKW27163.1"/>
    <property type="molecule type" value="Genomic_DNA"/>
</dbReference>
<accession>A0A0G1X7L6</accession>
<dbReference type="SUPFAM" id="SSF53067">
    <property type="entry name" value="Actin-like ATPase domain"/>
    <property type="match status" value="2"/>
</dbReference>
<dbReference type="InterPro" id="IPR043129">
    <property type="entry name" value="ATPase_NBD"/>
</dbReference>
<organism evidence="2 3">
    <name type="scientific">candidate division Kazan bacterium GW2011_GWB1_52_7</name>
    <dbReference type="NCBI Taxonomy" id="1620414"/>
    <lineage>
        <taxon>Bacteria</taxon>
        <taxon>Bacteria division Kazan-3B-28</taxon>
    </lineage>
</organism>
<dbReference type="AlphaFoldDB" id="A0A0G1X7L6"/>
<comment type="caution">
    <text evidence="2">The sequence shown here is derived from an EMBL/GenBank/DDBJ whole genome shotgun (WGS) entry which is preliminary data.</text>
</comment>
<evidence type="ECO:0000313" key="2">
    <source>
        <dbReference type="EMBL" id="KKW27163.1"/>
    </source>
</evidence>
<proteinExistence type="predicted"/>
<name>A0A0G1X7L6_UNCK3</name>
<sequence>MFWGRKQSTPDHLLVLDIGTAYVKAAVFYVADNQAHLTARGLAKQPTGGMRGGMIVDLPSVADACQQAIDYALGESDIKLDSVILGVNGQLIEGVTTTVHYDRAHPDQPIEQAELKNIIYKIQQRSSEKLRASLREKFLDDHPDIELIHAGVVDVQLDGYAVENPVGFQGKRLTLTIFNAYIPLVYASILQNLAKELGLTIASIAAQPYGLSKIFSTPNGAEEAKSGIFIDIGGGTTDVVIVKNGTVEGMQSFAFGGEAFTRAIKRRLGLTLDRAEKMKLQYAEGKLERAATKKVSDAIADDVRAWLLGVELALGEFHEMKLLPPRIYLTGGCAPLPDLKRALLTKGWTEKLPFAKKPFPLLVRSTDVLMVVNDSGDTITAQDIPPLALTKLTLDLTVPDDAVTNTLQSIVRSMKQ</sequence>
<dbReference type="InterPro" id="IPR050696">
    <property type="entry name" value="FtsA/MreB"/>
</dbReference>
<dbReference type="PANTHER" id="PTHR32432">
    <property type="entry name" value="CELL DIVISION PROTEIN FTSA-RELATED"/>
    <property type="match status" value="1"/>
</dbReference>
<reference evidence="2 3" key="1">
    <citation type="journal article" date="2015" name="Nature">
        <title>rRNA introns, odd ribosomes, and small enigmatic genomes across a large radiation of phyla.</title>
        <authorList>
            <person name="Brown C.T."/>
            <person name="Hug L.A."/>
            <person name="Thomas B.C."/>
            <person name="Sharon I."/>
            <person name="Castelle C.J."/>
            <person name="Singh A."/>
            <person name="Wilkins M.J."/>
            <person name="Williams K.H."/>
            <person name="Banfield J.F."/>
        </authorList>
    </citation>
    <scope>NUCLEOTIDE SEQUENCE [LARGE SCALE GENOMIC DNA]</scope>
</reference>
<dbReference type="Pfam" id="PF14450">
    <property type="entry name" value="FtsA"/>
    <property type="match status" value="1"/>
</dbReference>
<evidence type="ECO:0000259" key="1">
    <source>
        <dbReference type="SMART" id="SM00842"/>
    </source>
</evidence>
<dbReference type="Gene3D" id="3.30.420.40">
    <property type="match status" value="1"/>
</dbReference>
<dbReference type="GO" id="GO:0051301">
    <property type="term" value="P:cell division"/>
    <property type="evidence" value="ECO:0007669"/>
    <property type="project" value="UniProtKB-KW"/>
</dbReference>